<dbReference type="EMBL" id="ML987218">
    <property type="protein sequence ID" value="KAF2240417.1"/>
    <property type="molecule type" value="Genomic_DNA"/>
</dbReference>
<proteinExistence type="predicted"/>
<dbReference type="Proteomes" id="UP000800094">
    <property type="component" value="Unassembled WGS sequence"/>
</dbReference>
<gene>
    <name evidence="2" type="ORF">BU26DRAFT_526060</name>
</gene>
<dbReference type="AlphaFoldDB" id="A0A6A6HQZ1"/>
<feature type="compositionally biased region" description="Basic and acidic residues" evidence="1">
    <location>
        <begin position="41"/>
        <end position="52"/>
    </location>
</feature>
<organism evidence="2 3">
    <name type="scientific">Trematosphaeria pertusa</name>
    <dbReference type="NCBI Taxonomy" id="390896"/>
    <lineage>
        <taxon>Eukaryota</taxon>
        <taxon>Fungi</taxon>
        <taxon>Dikarya</taxon>
        <taxon>Ascomycota</taxon>
        <taxon>Pezizomycotina</taxon>
        <taxon>Dothideomycetes</taxon>
        <taxon>Pleosporomycetidae</taxon>
        <taxon>Pleosporales</taxon>
        <taxon>Massarineae</taxon>
        <taxon>Trematosphaeriaceae</taxon>
        <taxon>Trematosphaeria</taxon>
    </lineage>
</organism>
<dbReference type="GeneID" id="54583987"/>
<dbReference type="RefSeq" id="XP_033675421.1">
    <property type="nucleotide sequence ID" value="XM_033830657.1"/>
</dbReference>
<evidence type="ECO:0000256" key="1">
    <source>
        <dbReference type="SAM" id="MobiDB-lite"/>
    </source>
</evidence>
<evidence type="ECO:0000313" key="3">
    <source>
        <dbReference type="Proteomes" id="UP000800094"/>
    </source>
</evidence>
<protein>
    <submittedName>
        <fullName evidence="2">Uncharacterized protein</fullName>
    </submittedName>
</protein>
<keyword evidence="3" id="KW-1185">Reference proteome</keyword>
<reference evidence="2" key="1">
    <citation type="journal article" date="2020" name="Stud. Mycol.">
        <title>101 Dothideomycetes genomes: a test case for predicting lifestyles and emergence of pathogens.</title>
        <authorList>
            <person name="Haridas S."/>
            <person name="Albert R."/>
            <person name="Binder M."/>
            <person name="Bloem J."/>
            <person name="Labutti K."/>
            <person name="Salamov A."/>
            <person name="Andreopoulos B."/>
            <person name="Baker S."/>
            <person name="Barry K."/>
            <person name="Bills G."/>
            <person name="Bluhm B."/>
            <person name="Cannon C."/>
            <person name="Castanera R."/>
            <person name="Culley D."/>
            <person name="Daum C."/>
            <person name="Ezra D."/>
            <person name="Gonzalez J."/>
            <person name="Henrissat B."/>
            <person name="Kuo A."/>
            <person name="Liang C."/>
            <person name="Lipzen A."/>
            <person name="Lutzoni F."/>
            <person name="Magnuson J."/>
            <person name="Mondo S."/>
            <person name="Nolan M."/>
            <person name="Ohm R."/>
            <person name="Pangilinan J."/>
            <person name="Park H.-J."/>
            <person name="Ramirez L."/>
            <person name="Alfaro M."/>
            <person name="Sun H."/>
            <person name="Tritt A."/>
            <person name="Yoshinaga Y."/>
            <person name="Zwiers L.-H."/>
            <person name="Turgeon B."/>
            <person name="Goodwin S."/>
            <person name="Spatafora J."/>
            <person name="Crous P."/>
            <person name="Grigoriev I."/>
        </authorList>
    </citation>
    <scope>NUCLEOTIDE SEQUENCE</scope>
    <source>
        <strain evidence="2">CBS 122368</strain>
    </source>
</reference>
<accession>A0A6A6HQZ1</accession>
<name>A0A6A6HQZ1_9PLEO</name>
<sequence>MGKMEQVTITNMIHPSPGDPNDHESVQGETAPGGWVKGGHVTKDESKQTQAS</sequence>
<evidence type="ECO:0000313" key="2">
    <source>
        <dbReference type="EMBL" id="KAF2240417.1"/>
    </source>
</evidence>
<feature type="region of interest" description="Disordered" evidence="1">
    <location>
        <begin position="1"/>
        <end position="52"/>
    </location>
</feature>
<dbReference type="OrthoDB" id="3767226at2759"/>